<accession>A0ABN1F246</accession>
<feature type="transmembrane region" description="Helical" evidence="6">
    <location>
        <begin position="15"/>
        <end position="37"/>
    </location>
</feature>
<dbReference type="EMBL" id="BAAADD010000008">
    <property type="protein sequence ID" value="GAA0579959.1"/>
    <property type="molecule type" value="Genomic_DNA"/>
</dbReference>
<evidence type="ECO:0000259" key="7">
    <source>
        <dbReference type="Pfam" id="PF00924"/>
    </source>
</evidence>
<organism evidence="8 9">
    <name type="scientific">Rhizomicrobium electricum</name>
    <dbReference type="NCBI Taxonomy" id="480070"/>
    <lineage>
        <taxon>Bacteria</taxon>
        <taxon>Pseudomonadati</taxon>
        <taxon>Pseudomonadota</taxon>
        <taxon>Alphaproteobacteria</taxon>
        <taxon>Micropepsales</taxon>
        <taxon>Micropepsaceae</taxon>
        <taxon>Rhizomicrobium</taxon>
    </lineage>
</organism>
<evidence type="ECO:0000313" key="9">
    <source>
        <dbReference type="Proteomes" id="UP001499951"/>
    </source>
</evidence>
<dbReference type="RefSeq" id="WP_166936965.1">
    <property type="nucleotide sequence ID" value="NZ_BAAADD010000008.1"/>
</dbReference>
<feature type="transmembrane region" description="Helical" evidence="6">
    <location>
        <begin position="165"/>
        <end position="184"/>
    </location>
</feature>
<gene>
    <name evidence="8" type="ORF">GCM10008942_31050</name>
</gene>
<feature type="transmembrane region" description="Helical" evidence="6">
    <location>
        <begin position="91"/>
        <end position="112"/>
    </location>
</feature>
<keyword evidence="4 6" id="KW-0472">Membrane</keyword>
<feature type="transmembrane region" description="Helical" evidence="6">
    <location>
        <begin position="49"/>
        <end position="71"/>
    </location>
</feature>
<keyword evidence="9" id="KW-1185">Reference proteome</keyword>
<protein>
    <recommendedName>
        <fullName evidence="7">Mechanosensitive ion channel MscS domain-containing protein</fullName>
    </recommendedName>
</protein>
<dbReference type="InterPro" id="IPR023408">
    <property type="entry name" value="MscS_beta-dom_sf"/>
</dbReference>
<evidence type="ECO:0000256" key="2">
    <source>
        <dbReference type="ARBA" id="ARBA00022692"/>
    </source>
</evidence>
<keyword evidence="3 6" id="KW-1133">Transmembrane helix</keyword>
<sequence>MRAHYSFIPSWAPDWLVAVVALVGIAIVTALLLGLIRKLIRRILPSDRTLTHIVLAHAGGLAQFALTFLVAGLVTPALPLDRGTNQIIERVLFAAFIILMGWIAIVASDLAINRYMAKFHSDTTDNLLARKAITQMRLLKRTVDVVIGTITIGFALMTFDAVRQFGVSLFASAGIAGIAVGFAAKPLLENLVAGVQLAITQPFRIDDVVIVNGEWGWIEEINSTYVVIRCWDWRRLIVPISYMMTNPFQNWTRQSSQLIGTVMLNLDYLADVGLIRDKVQEIAKASKLWDGNVINVAVTDVNEFTMQLRILATASDAGKNFDLRCEIREKVLAWLREEYPEALPRRRQEQVGEDDRAIVQQRRA</sequence>
<dbReference type="PANTHER" id="PTHR30566:SF25">
    <property type="entry name" value="INNER MEMBRANE PROTEIN"/>
    <property type="match status" value="1"/>
</dbReference>
<dbReference type="InterPro" id="IPR006685">
    <property type="entry name" value="MscS_channel_2nd"/>
</dbReference>
<keyword evidence="2 6" id="KW-0812">Transmembrane</keyword>
<dbReference type="Pfam" id="PF00924">
    <property type="entry name" value="MS_channel_2nd"/>
    <property type="match status" value="1"/>
</dbReference>
<evidence type="ECO:0000256" key="1">
    <source>
        <dbReference type="ARBA" id="ARBA00004370"/>
    </source>
</evidence>
<evidence type="ECO:0000256" key="6">
    <source>
        <dbReference type="SAM" id="Phobius"/>
    </source>
</evidence>
<name>A0ABN1F246_9PROT</name>
<feature type="compositionally biased region" description="Basic and acidic residues" evidence="5">
    <location>
        <begin position="345"/>
        <end position="357"/>
    </location>
</feature>
<evidence type="ECO:0000313" key="8">
    <source>
        <dbReference type="EMBL" id="GAA0579959.1"/>
    </source>
</evidence>
<feature type="domain" description="Mechanosensitive ion channel MscS" evidence="7">
    <location>
        <begin position="187"/>
        <end position="253"/>
    </location>
</feature>
<dbReference type="Gene3D" id="2.30.30.60">
    <property type="match status" value="1"/>
</dbReference>
<evidence type="ECO:0000256" key="4">
    <source>
        <dbReference type="ARBA" id="ARBA00023136"/>
    </source>
</evidence>
<comment type="subcellular location">
    <subcellularLocation>
        <location evidence="1">Membrane</location>
    </subcellularLocation>
</comment>
<dbReference type="Proteomes" id="UP001499951">
    <property type="component" value="Unassembled WGS sequence"/>
</dbReference>
<proteinExistence type="predicted"/>
<reference evidence="8 9" key="1">
    <citation type="journal article" date="2019" name="Int. J. Syst. Evol. Microbiol.">
        <title>The Global Catalogue of Microorganisms (GCM) 10K type strain sequencing project: providing services to taxonomists for standard genome sequencing and annotation.</title>
        <authorList>
            <consortium name="The Broad Institute Genomics Platform"/>
            <consortium name="The Broad Institute Genome Sequencing Center for Infectious Disease"/>
            <person name="Wu L."/>
            <person name="Ma J."/>
        </authorList>
    </citation>
    <scope>NUCLEOTIDE SEQUENCE [LARGE SCALE GENOMIC DNA]</scope>
    <source>
        <strain evidence="8 9">JCM 15089</strain>
    </source>
</reference>
<feature type="region of interest" description="Disordered" evidence="5">
    <location>
        <begin position="345"/>
        <end position="364"/>
    </location>
</feature>
<comment type="caution">
    <text evidence="8">The sequence shown here is derived from an EMBL/GenBank/DDBJ whole genome shotgun (WGS) entry which is preliminary data.</text>
</comment>
<evidence type="ECO:0000256" key="3">
    <source>
        <dbReference type="ARBA" id="ARBA00022989"/>
    </source>
</evidence>
<dbReference type="Gene3D" id="1.10.287.1260">
    <property type="match status" value="1"/>
</dbReference>
<evidence type="ECO:0000256" key="5">
    <source>
        <dbReference type="SAM" id="MobiDB-lite"/>
    </source>
</evidence>
<dbReference type="PANTHER" id="PTHR30566">
    <property type="entry name" value="YNAI-RELATED MECHANOSENSITIVE ION CHANNEL"/>
    <property type="match status" value="1"/>
</dbReference>
<dbReference type="InterPro" id="IPR010920">
    <property type="entry name" value="LSM_dom_sf"/>
</dbReference>
<dbReference type="SUPFAM" id="SSF50182">
    <property type="entry name" value="Sm-like ribonucleoproteins"/>
    <property type="match status" value="1"/>
</dbReference>